<evidence type="ECO:0000256" key="10">
    <source>
        <dbReference type="ARBA" id="ARBA00023224"/>
    </source>
</evidence>
<reference evidence="14" key="2">
    <citation type="submission" date="2025-08" db="UniProtKB">
        <authorList>
            <consortium name="Ensembl"/>
        </authorList>
    </citation>
    <scope>IDENTIFICATION</scope>
</reference>
<dbReference type="STRING" id="62062.ENSHHUP00000006954"/>
<dbReference type="GeneTree" id="ENSGT01050000244902"/>
<dbReference type="GO" id="GO:0005886">
    <property type="term" value="C:plasma membrane"/>
    <property type="evidence" value="ECO:0007669"/>
    <property type="project" value="UniProtKB-SubCell"/>
</dbReference>
<feature type="transmembrane region" description="Helical" evidence="12">
    <location>
        <begin position="258"/>
        <end position="283"/>
    </location>
</feature>
<dbReference type="AlphaFoldDB" id="A0A4W5K4N2"/>
<dbReference type="Pfam" id="PF00001">
    <property type="entry name" value="7tm_1"/>
    <property type="match status" value="1"/>
</dbReference>
<dbReference type="GO" id="GO:0006954">
    <property type="term" value="P:inflammatory response"/>
    <property type="evidence" value="ECO:0007669"/>
    <property type="project" value="TreeGrafter"/>
</dbReference>
<dbReference type="PRINTS" id="PR00237">
    <property type="entry name" value="GPCRRHODOPSN"/>
</dbReference>
<dbReference type="FunFam" id="1.20.1070.10:FF:000175">
    <property type="entry name" value="Prostaglandin D2 receptor"/>
    <property type="match status" value="1"/>
</dbReference>
<keyword evidence="5 11" id="KW-0297">G-protein coupled receptor</keyword>
<feature type="transmembrane region" description="Helical" evidence="12">
    <location>
        <begin position="20"/>
        <end position="42"/>
    </location>
</feature>
<keyword evidence="6 12" id="KW-0472">Membrane</keyword>
<name>A0A4W5K4N2_9TELE</name>
<dbReference type="InterPro" id="IPR017452">
    <property type="entry name" value="GPCR_Rhodpsn_7TM"/>
</dbReference>
<keyword evidence="4 12" id="KW-1133">Transmembrane helix</keyword>
<feature type="transmembrane region" description="Helical" evidence="12">
    <location>
        <begin position="295"/>
        <end position="314"/>
    </location>
</feature>
<dbReference type="PANTHER" id="PTHR11866">
    <property type="entry name" value="G-PROTEIN COUPLED RECEPTOR FAMILY 1 MEMBER"/>
    <property type="match status" value="1"/>
</dbReference>
<keyword evidence="10 11" id="KW-0807">Transducer</keyword>
<protein>
    <submittedName>
        <fullName evidence="14">Prostaglandin I2 receptor</fullName>
    </submittedName>
</protein>
<keyword evidence="8 11" id="KW-0675">Receptor</keyword>
<feature type="transmembrane region" description="Helical" evidence="12">
    <location>
        <begin position="139"/>
        <end position="160"/>
    </location>
</feature>
<keyword evidence="2" id="KW-1003">Cell membrane</keyword>
<dbReference type="SUPFAM" id="SSF81321">
    <property type="entry name" value="Family A G protein-coupled receptor-like"/>
    <property type="match status" value="1"/>
</dbReference>
<dbReference type="Proteomes" id="UP000314982">
    <property type="component" value="Unassembled WGS sequence"/>
</dbReference>
<evidence type="ECO:0000256" key="6">
    <source>
        <dbReference type="ARBA" id="ARBA00023136"/>
    </source>
</evidence>
<evidence type="ECO:0000256" key="1">
    <source>
        <dbReference type="ARBA" id="ARBA00004651"/>
    </source>
</evidence>
<reference evidence="14" key="3">
    <citation type="submission" date="2025-09" db="UniProtKB">
        <authorList>
            <consortium name="Ensembl"/>
        </authorList>
    </citation>
    <scope>IDENTIFICATION</scope>
</reference>
<evidence type="ECO:0000256" key="2">
    <source>
        <dbReference type="ARBA" id="ARBA00022475"/>
    </source>
</evidence>
<dbReference type="PANTHER" id="PTHR11866:SF7">
    <property type="entry name" value="PROSTACYCLIN RECEPTOR"/>
    <property type="match status" value="1"/>
</dbReference>
<accession>A0A4W5K4N2</accession>
<evidence type="ECO:0000256" key="9">
    <source>
        <dbReference type="ARBA" id="ARBA00023180"/>
    </source>
</evidence>
<dbReference type="InterPro" id="IPR000276">
    <property type="entry name" value="GPCR_Rhodpsn"/>
</dbReference>
<evidence type="ECO:0000313" key="14">
    <source>
        <dbReference type="Ensembl" id="ENSHHUP00000006954.1"/>
    </source>
</evidence>
<sequence>MLLNESCENSTHIHTDGNPVVSTVMFILGVMGNFIALAILGVHQKERRTKSSVFCILVTGLALTDLLGTCFLSPLVFVCYARQRSLLGLTGDQGLCGLFAFAMTFFGLASMLILCAMAVERCLAISHPYFYSKCVRRSFAKVALLLIYIFTCAFCVLPFFGFGRHKQYCPGTWCFIKMEAAGEGVDEERKVLAFSLSYASLMALLIVAVFVCNGSVIVSLCRMHRSQMTRRGSVVNGGRKRKISLGWFGQGEEEMDHLMLLASMTVIFVVCSLPLTIAGFANAIEPVGDDQENLLAFRFQALNPIVDPWVFIIFRKSVFRHLRSLLRWRFTAGAVKNTAQCTISLPPDDHRESPKHLPSVSLQPKLYSSLLCGGGTRGRKEDGN</sequence>
<dbReference type="PROSITE" id="PS50262">
    <property type="entry name" value="G_PROTEIN_RECEP_F1_2"/>
    <property type="match status" value="1"/>
</dbReference>
<keyword evidence="3 11" id="KW-0812">Transmembrane</keyword>
<reference evidence="15" key="1">
    <citation type="submission" date="2018-06" db="EMBL/GenBank/DDBJ databases">
        <title>Genome assembly of Danube salmon.</title>
        <authorList>
            <person name="Macqueen D.J."/>
            <person name="Gundappa M.K."/>
        </authorList>
    </citation>
    <scope>NUCLEOTIDE SEQUENCE [LARGE SCALE GENOMIC DNA]</scope>
</reference>
<evidence type="ECO:0000259" key="13">
    <source>
        <dbReference type="PROSITE" id="PS50262"/>
    </source>
</evidence>
<evidence type="ECO:0000256" key="7">
    <source>
        <dbReference type="ARBA" id="ARBA00023157"/>
    </source>
</evidence>
<organism evidence="14 15">
    <name type="scientific">Hucho hucho</name>
    <name type="common">huchen</name>
    <dbReference type="NCBI Taxonomy" id="62062"/>
    <lineage>
        <taxon>Eukaryota</taxon>
        <taxon>Metazoa</taxon>
        <taxon>Chordata</taxon>
        <taxon>Craniata</taxon>
        <taxon>Vertebrata</taxon>
        <taxon>Euteleostomi</taxon>
        <taxon>Actinopterygii</taxon>
        <taxon>Neopterygii</taxon>
        <taxon>Teleostei</taxon>
        <taxon>Protacanthopterygii</taxon>
        <taxon>Salmoniformes</taxon>
        <taxon>Salmonidae</taxon>
        <taxon>Salmoninae</taxon>
        <taxon>Hucho</taxon>
    </lineage>
</organism>
<dbReference type="Gene3D" id="1.20.1070.10">
    <property type="entry name" value="Rhodopsin 7-helix transmembrane proteins"/>
    <property type="match status" value="1"/>
</dbReference>
<evidence type="ECO:0000256" key="5">
    <source>
        <dbReference type="ARBA" id="ARBA00023040"/>
    </source>
</evidence>
<dbReference type="PRINTS" id="PR01788">
    <property type="entry name" value="PROSTANOIDR"/>
</dbReference>
<dbReference type="Ensembl" id="ENSHHUT00000007164.1">
    <property type="protein sequence ID" value="ENSHHUP00000006954.1"/>
    <property type="gene ID" value="ENSHHUG00000004308.1"/>
</dbReference>
<evidence type="ECO:0000256" key="12">
    <source>
        <dbReference type="SAM" id="Phobius"/>
    </source>
</evidence>
<dbReference type="GO" id="GO:0007189">
    <property type="term" value="P:adenylate cyclase-activating G protein-coupled receptor signaling pathway"/>
    <property type="evidence" value="ECO:0007669"/>
    <property type="project" value="TreeGrafter"/>
</dbReference>
<keyword evidence="15" id="KW-1185">Reference proteome</keyword>
<comment type="subcellular location">
    <subcellularLocation>
        <location evidence="1">Cell membrane</location>
        <topology evidence="1">Multi-pass membrane protein</topology>
    </subcellularLocation>
</comment>
<evidence type="ECO:0000256" key="8">
    <source>
        <dbReference type="ARBA" id="ARBA00023170"/>
    </source>
</evidence>
<evidence type="ECO:0000256" key="3">
    <source>
        <dbReference type="ARBA" id="ARBA00022692"/>
    </source>
</evidence>
<feature type="transmembrane region" description="Helical" evidence="12">
    <location>
        <begin position="198"/>
        <end position="221"/>
    </location>
</feature>
<feature type="transmembrane region" description="Helical" evidence="12">
    <location>
        <begin position="54"/>
        <end position="78"/>
    </location>
</feature>
<dbReference type="GO" id="GO:0048662">
    <property type="term" value="P:negative regulation of smooth muscle cell proliferation"/>
    <property type="evidence" value="ECO:0007669"/>
    <property type="project" value="TreeGrafter"/>
</dbReference>
<dbReference type="InterPro" id="IPR008365">
    <property type="entry name" value="Prostanoid_rcpt"/>
</dbReference>
<comment type="similarity">
    <text evidence="11">Belongs to the G-protein coupled receptor 1 family.</text>
</comment>
<keyword evidence="9" id="KW-0325">Glycoprotein</keyword>
<dbReference type="InterPro" id="IPR000370">
    <property type="entry name" value="Prostglndn_IP_rcpt"/>
</dbReference>
<dbReference type="PRINTS" id="PR00856">
    <property type="entry name" value="PRSTNOIDIPR"/>
</dbReference>
<evidence type="ECO:0000256" key="11">
    <source>
        <dbReference type="RuleBase" id="RU000688"/>
    </source>
</evidence>
<dbReference type="GO" id="GO:0016501">
    <property type="term" value="F:prostacyclin receptor activity"/>
    <property type="evidence" value="ECO:0007669"/>
    <property type="project" value="TreeGrafter"/>
</dbReference>
<evidence type="ECO:0000313" key="15">
    <source>
        <dbReference type="Proteomes" id="UP000314982"/>
    </source>
</evidence>
<keyword evidence="7" id="KW-1015">Disulfide bond</keyword>
<feature type="transmembrane region" description="Helical" evidence="12">
    <location>
        <begin position="98"/>
        <end position="119"/>
    </location>
</feature>
<dbReference type="CDD" id="cd15141">
    <property type="entry name" value="7tmA_PGI2"/>
    <property type="match status" value="1"/>
</dbReference>
<proteinExistence type="inferred from homology"/>
<dbReference type="GO" id="GO:0007204">
    <property type="term" value="P:positive regulation of cytosolic calcium ion concentration"/>
    <property type="evidence" value="ECO:0007669"/>
    <property type="project" value="TreeGrafter"/>
</dbReference>
<feature type="domain" description="G-protein coupled receptors family 1 profile" evidence="13">
    <location>
        <begin position="32"/>
        <end position="311"/>
    </location>
</feature>
<dbReference type="PROSITE" id="PS00237">
    <property type="entry name" value="G_PROTEIN_RECEP_F1_1"/>
    <property type="match status" value="1"/>
</dbReference>
<evidence type="ECO:0000256" key="4">
    <source>
        <dbReference type="ARBA" id="ARBA00022989"/>
    </source>
</evidence>